<protein>
    <submittedName>
        <fullName evidence="1">Uncharacterized protein</fullName>
    </submittedName>
</protein>
<comment type="caution">
    <text evidence="1">The sequence shown here is derived from an EMBL/GenBank/DDBJ whole genome shotgun (WGS) entry which is preliminary data.</text>
</comment>
<sequence>MKEIPVNEDMLLPRIAAGIPVFKPDLHPFILPIYSRDSGKSAIRPVGTRKTMNAGIDLDVWKTRFSELNDCRIRWNRNTVVTQGGIVQ</sequence>
<name>A0A645J230_9ZZZZ</name>
<proteinExistence type="predicted"/>
<organism evidence="1">
    <name type="scientific">bioreactor metagenome</name>
    <dbReference type="NCBI Taxonomy" id="1076179"/>
    <lineage>
        <taxon>unclassified sequences</taxon>
        <taxon>metagenomes</taxon>
        <taxon>ecological metagenomes</taxon>
    </lineage>
</organism>
<accession>A0A645J230</accession>
<dbReference type="EMBL" id="VSSQ01120669">
    <property type="protein sequence ID" value="MPN53503.1"/>
    <property type="molecule type" value="Genomic_DNA"/>
</dbReference>
<dbReference type="AlphaFoldDB" id="A0A645J230"/>
<evidence type="ECO:0000313" key="1">
    <source>
        <dbReference type="EMBL" id="MPN53503.1"/>
    </source>
</evidence>
<gene>
    <name evidence="1" type="ORF">SDC9_201167</name>
</gene>
<reference evidence="1" key="1">
    <citation type="submission" date="2019-08" db="EMBL/GenBank/DDBJ databases">
        <authorList>
            <person name="Kucharzyk K."/>
            <person name="Murdoch R.W."/>
            <person name="Higgins S."/>
            <person name="Loffler F."/>
        </authorList>
    </citation>
    <scope>NUCLEOTIDE SEQUENCE</scope>
</reference>